<feature type="transmembrane region" description="Helical" evidence="11">
    <location>
        <begin position="145"/>
        <end position="171"/>
    </location>
</feature>
<dbReference type="Proteomes" id="UP000756860">
    <property type="component" value="Unassembled WGS sequence"/>
</dbReference>
<dbReference type="SUPFAM" id="SSF52540">
    <property type="entry name" value="P-loop containing nucleoside triphosphate hydrolases"/>
    <property type="match status" value="1"/>
</dbReference>
<evidence type="ECO:0000256" key="9">
    <source>
        <dbReference type="ARBA" id="ARBA00023055"/>
    </source>
</evidence>
<dbReference type="PROSITE" id="PS50893">
    <property type="entry name" value="ABC_TRANSPORTER_2"/>
    <property type="match status" value="1"/>
</dbReference>
<organism evidence="14 15">
    <name type="scientific">Geomobilimonas luticola</name>
    <dbReference type="NCBI Taxonomy" id="1114878"/>
    <lineage>
        <taxon>Bacteria</taxon>
        <taxon>Pseudomonadati</taxon>
        <taxon>Thermodesulfobacteriota</taxon>
        <taxon>Desulfuromonadia</taxon>
        <taxon>Geobacterales</taxon>
        <taxon>Geobacteraceae</taxon>
        <taxon>Geomobilimonas</taxon>
    </lineage>
</organism>
<dbReference type="Pfam" id="PF00664">
    <property type="entry name" value="ABC_membrane"/>
    <property type="match status" value="1"/>
</dbReference>
<keyword evidence="7" id="KW-1278">Translocase</keyword>
<evidence type="ECO:0000313" key="15">
    <source>
        <dbReference type="Proteomes" id="UP000756860"/>
    </source>
</evidence>
<keyword evidence="15" id="KW-1185">Reference proteome</keyword>
<dbReference type="NCBIfam" id="TIGR02203">
    <property type="entry name" value="MsbA_lipidA"/>
    <property type="match status" value="1"/>
</dbReference>
<dbReference type="InterPro" id="IPR027417">
    <property type="entry name" value="P-loop_NTPase"/>
</dbReference>
<keyword evidence="2" id="KW-0813">Transport</keyword>
<evidence type="ECO:0000256" key="1">
    <source>
        <dbReference type="ARBA" id="ARBA00004651"/>
    </source>
</evidence>
<dbReference type="RefSeq" id="WP_214176233.1">
    <property type="nucleotide sequence ID" value="NZ_JAHCVK010000008.1"/>
</dbReference>
<dbReference type="Pfam" id="PF00005">
    <property type="entry name" value="ABC_tran"/>
    <property type="match status" value="1"/>
</dbReference>
<dbReference type="InterPro" id="IPR011527">
    <property type="entry name" value="ABC1_TM_dom"/>
</dbReference>
<sequence length="572" mass="63543">MNTFKRLLQFSRPYWLRIVIAAVGSSIVGGMDALFAYLSGPIVKKLFATKDWSLLQLLPLAIIAIFLVRGLARYVNDYFIRTSGQLAIQDIRNELYRKNMGLGLGYFSRNQTGALMSRVLNDVSLMQEGVANVITGLFRDGLGAVFLLGTIFYLNWKLALIAFLVLPATVYPAQKIGRRIKNAVRQSQEKVGDLASILQESYAGIKVVKAFSMEGREIEKFCEANRGFYHFLRKSIKYEGMAVPLMELLTSLGIAAVVWASIAMIRNGTMTPEAFLSFIAAMIFLYNPIKKLNSTFNTLQRALAAADRVFESMDMEPEIVDPPSPLPLTRAEGRVELVKVSFRYEDENVLTDVSLRADRGEIVALVGPSGGGKSTLVSLITRFYDVSQGAVLIDGIDIRSLRQRDLLKQIALVDQETILFNDTIANNIRYGRPDAGDADVEAAARAAFAHDFIVEMPEGYRTSIGDRGVRLSGGQRQRICIARALLKNAPVLILDEATSALDTESEQMVQKALNNLMKNRTTFVIAHRLSTIVNADKIVVLEKGRIVESGSHSELLARDGVYNKLYQMQFKD</sequence>
<feature type="domain" description="ABC transmembrane type-1" evidence="13">
    <location>
        <begin position="19"/>
        <end position="301"/>
    </location>
</feature>
<dbReference type="EMBL" id="JAHCVK010000008">
    <property type="protein sequence ID" value="MBT0654228.1"/>
    <property type="molecule type" value="Genomic_DNA"/>
</dbReference>
<evidence type="ECO:0000256" key="11">
    <source>
        <dbReference type="SAM" id="Phobius"/>
    </source>
</evidence>
<feature type="transmembrane region" description="Helical" evidence="11">
    <location>
        <begin position="14"/>
        <end position="40"/>
    </location>
</feature>
<keyword evidence="8 11" id="KW-1133">Transmembrane helix</keyword>
<feature type="transmembrane region" description="Helical" evidence="11">
    <location>
        <begin position="242"/>
        <end position="265"/>
    </location>
</feature>
<dbReference type="Gene3D" id="3.40.50.300">
    <property type="entry name" value="P-loop containing nucleotide triphosphate hydrolases"/>
    <property type="match status" value="1"/>
</dbReference>
<comment type="caution">
    <text evidence="14">The sequence shown here is derived from an EMBL/GenBank/DDBJ whole genome shotgun (WGS) entry which is preliminary data.</text>
</comment>
<feature type="transmembrane region" description="Helical" evidence="11">
    <location>
        <begin position="271"/>
        <end position="289"/>
    </location>
</feature>
<dbReference type="PANTHER" id="PTHR43394:SF1">
    <property type="entry name" value="ATP-BINDING CASSETTE SUB-FAMILY B MEMBER 10, MITOCHONDRIAL"/>
    <property type="match status" value="1"/>
</dbReference>
<feature type="domain" description="ABC transporter" evidence="12">
    <location>
        <begin position="335"/>
        <end position="568"/>
    </location>
</feature>
<protein>
    <submittedName>
        <fullName evidence="14">Lipid A export permease/ATP-binding protein MsbA</fullName>
    </submittedName>
</protein>
<evidence type="ECO:0000256" key="7">
    <source>
        <dbReference type="ARBA" id="ARBA00022967"/>
    </source>
</evidence>
<dbReference type="InterPro" id="IPR036640">
    <property type="entry name" value="ABC1_TM_sf"/>
</dbReference>
<name>A0ABS5SFT4_9BACT</name>
<keyword evidence="9" id="KW-0445">Lipid transport</keyword>
<dbReference type="PANTHER" id="PTHR43394">
    <property type="entry name" value="ATP-DEPENDENT PERMEASE MDL1, MITOCHONDRIAL"/>
    <property type="match status" value="1"/>
</dbReference>
<dbReference type="Gene3D" id="1.20.1560.10">
    <property type="entry name" value="ABC transporter type 1, transmembrane domain"/>
    <property type="match status" value="1"/>
</dbReference>
<proteinExistence type="predicted"/>
<accession>A0ABS5SFT4</accession>
<reference evidence="14 15" key="1">
    <citation type="submission" date="2021-05" db="EMBL/GenBank/DDBJ databases">
        <title>The draft genome of Geobacter luticola JCM 17780.</title>
        <authorList>
            <person name="Xu Z."/>
            <person name="Masuda Y."/>
            <person name="Itoh H."/>
            <person name="Senoo K."/>
        </authorList>
    </citation>
    <scope>NUCLEOTIDE SEQUENCE [LARGE SCALE GENOMIC DNA]</scope>
    <source>
        <strain evidence="14 15">JCM 17780</strain>
    </source>
</reference>
<keyword evidence="5" id="KW-0547">Nucleotide-binding</keyword>
<dbReference type="CDD" id="cd18552">
    <property type="entry name" value="ABC_6TM_MsbA_like"/>
    <property type="match status" value="1"/>
</dbReference>
<dbReference type="InterPro" id="IPR011917">
    <property type="entry name" value="ABC_transpr_lipidA"/>
</dbReference>
<dbReference type="InterPro" id="IPR017871">
    <property type="entry name" value="ABC_transporter-like_CS"/>
</dbReference>
<dbReference type="InterPro" id="IPR039421">
    <property type="entry name" value="Type_1_exporter"/>
</dbReference>
<evidence type="ECO:0000259" key="12">
    <source>
        <dbReference type="PROSITE" id="PS50893"/>
    </source>
</evidence>
<gene>
    <name evidence="14" type="primary">msbA</name>
    <name evidence="14" type="ORF">KI810_14280</name>
</gene>
<dbReference type="SMART" id="SM00382">
    <property type="entry name" value="AAA"/>
    <property type="match status" value="1"/>
</dbReference>
<evidence type="ECO:0000256" key="4">
    <source>
        <dbReference type="ARBA" id="ARBA00022692"/>
    </source>
</evidence>
<dbReference type="InterPro" id="IPR003593">
    <property type="entry name" value="AAA+_ATPase"/>
</dbReference>
<keyword evidence="3" id="KW-1003">Cell membrane</keyword>
<keyword evidence="10 11" id="KW-0472">Membrane</keyword>
<dbReference type="PROSITE" id="PS50929">
    <property type="entry name" value="ABC_TM1F"/>
    <property type="match status" value="1"/>
</dbReference>
<evidence type="ECO:0000256" key="5">
    <source>
        <dbReference type="ARBA" id="ARBA00022741"/>
    </source>
</evidence>
<dbReference type="SUPFAM" id="SSF90123">
    <property type="entry name" value="ABC transporter transmembrane region"/>
    <property type="match status" value="1"/>
</dbReference>
<evidence type="ECO:0000256" key="6">
    <source>
        <dbReference type="ARBA" id="ARBA00022840"/>
    </source>
</evidence>
<evidence type="ECO:0000313" key="14">
    <source>
        <dbReference type="EMBL" id="MBT0654228.1"/>
    </source>
</evidence>
<dbReference type="InterPro" id="IPR003439">
    <property type="entry name" value="ABC_transporter-like_ATP-bd"/>
</dbReference>
<evidence type="ECO:0000256" key="10">
    <source>
        <dbReference type="ARBA" id="ARBA00023136"/>
    </source>
</evidence>
<keyword evidence="6" id="KW-0067">ATP-binding</keyword>
<feature type="transmembrane region" description="Helical" evidence="11">
    <location>
        <begin position="52"/>
        <end position="72"/>
    </location>
</feature>
<evidence type="ECO:0000256" key="3">
    <source>
        <dbReference type="ARBA" id="ARBA00022475"/>
    </source>
</evidence>
<comment type="subcellular location">
    <subcellularLocation>
        <location evidence="1">Cell membrane</location>
        <topology evidence="1">Multi-pass membrane protein</topology>
    </subcellularLocation>
</comment>
<dbReference type="PROSITE" id="PS00211">
    <property type="entry name" value="ABC_TRANSPORTER_1"/>
    <property type="match status" value="1"/>
</dbReference>
<keyword evidence="4 11" id="KW-0812">Transmembrane</keyword>
<evidence type="ECO:0000256" key="8">
    <source>
        <dbReference type="ARBA" id="ARBA00022989"/>
    </source>
</evidence>
<evidence type="ECO:0000259" key="13">
    <source>
        <dbReference type="PROSITE" id="PS50929"/>
    </source>
</evidence>
<evidence type="ECO:0000256" key="2">
    <source>
        <dbReference type="ARBA" id="ARBA00022448"/>
    </source>
</evidence>